<dbReference type="InParanoid" id="A0A090N2Z5"/>
<reference evidence="3" key="1">
    <citation type="journal article" date="2006" name="Proc. Natl. Acad. Sci. U.S.A.">
        <title>Genome analysis of the smallest free-living eukaryote Ostreococcus tauri unveils many unique features.</title>
        <authorList>
            <person name="Derelle E."/>
            <person name="Ferraz C."/>
            <person name="Rombauts S."/>
            <person name="Rouze P."/>
            <person name="Worden A.Z."/>
            <person name="Robbens S."/>
            <person name="Partensky F."/>
            <person name="Degroeve S."/>
            <person name="Echeynie S."/>
            <person name="Cooke R."/>
            <person name="Saeys Y."/>
            <person name="Wuyts J."/>
            <person name="Jabbari K."/>
            <person name="Bowler C."/>
            <person name="Panaud O."/>
            <person name="Piegu B."/>
            <person name="Ball S.G."/>
            <person name="Ral J.-P."/>
            <person name="Bouget F.-Y."/>
            <person name="Piganeau G."/>
            <person name="De Baets B."/>
            <person name="Picard A."/>
            <person name="Delseny M."/>
            <person name="Demaille J."/>
            <person name="Van de Peer Y."/>
            <person name="Moreau H."/>
        </authorList>
    </citation>
    <scope>NUCLEOTIDE SEQUENCE [LARGE SCALE GENOMIC DNA]</scope>
    <source>
        <strain evidence="3">OTTH 0595 / CCAP 157/2 / RCC745</strain>
    </source>
</reference>
<protein>
    <submittedName>
        <fullName evidence="2">Unnamed product</fullName>
    </submittedName>
</protein>
<dbReference type="GeneID" id="9833731"/>
<sequence>MPRGRARARGSGRMIARANAERQRDEAIDDVALGMEPCLVGWADTDSNGEDVYCCEEPGGGVRCVSAGEKVDCAIVEDDETGELTVDCSTIKRAES</sequence>
<dbReference type="KEGG" id="ota:OT_ostta03g03920"/>
<keyword evidence="3" id="KW-1185">Reference proteome</keyword>
<evidence type="ECO:0000256" key="1">
    <source>
        <dbReference type="SAM" id="MobiDB-lite"/>
    </source>
</evidence>
<gene>
    <name evidence="2" type="ORF">OT_ostta03g03920</name>
</gene>
<dbReference type="AlphaFoldDB" id="A0A090N2Z5"/>
<comment type="caution">
    <text evidence="2">The sequence shown here is derived from an EMBL/GenBank/DDBJ whole genome shotgun (WGS) entry which is preliminary data.</text>
</comment>
<proteinExistence type="predicted"/>
<dbReference type="Proteomes" id="UP000009170">
    <property type="component" value="Unassembled WGS sequence"/>
</dbReference>
<reference evidence="2 3" key="2">
    <citation type="journal article" date="2014" name="BMC Genomics">
        <title>An improved genome of the model marine alga Ostreococcus tauri unfolds by assessing Illumina de novo assemblies.</title>
        <authorList>
            <person name="Blanc-Mathieu R."/>
            <person name="Verhelst B."/>
            <person name="Derelle E."/>
            <person name="Rombauts S."/>
            <person name="Bouget F.Y."/>
            <person name="Carre I."/>
            <person name="Chateau A."/>
            <person name="Eyre-Walker A."/>
            <person name="Grimsley N."/>
            <person name="Moreau H."/>
            <person name="Piegu B."/>
            <person name="Rivals E."/>
            <person name="Schackwitz W."/>
            <person name="Van de Peer Y."/>
            <person name="Piganeau G."/>
        </authorList>
    </citation>
    <scope>NUCLEOTIDE SEQUENCE [LARGE SCALE GENOMIC DNA]</scope>
    <source>
        <strain evidence="3">OTTH 0595 / CCAP 157/2 / RCC745</strain>
    </source>
</reference>
<dbReference type="RefSeq" id="XP_003078296.2">
    <property type="nucleotide sequence ID" value="XM_003078248.2"/>
</dbReference>
<dbReference type="EMBL" id="CAID01000003">
    <property type="protein sequence ID" value="CEF97228.1"/>
    <property type="molecule type" value="Genomic_DNA"/>
</dbReference>
<feature type="compositionally biased region" description="Basic residues" evidence="1">
    <location>
        <begin position="1"/>
        <end position="10"/>
    </location>
</feature>
<organism evidence="2 3">
    <name type="scientific">Ostreococcus tauri</name>
    <name type="common">Marine green alga</name>
    <dbReference type="NCBI Taxonomy" id="70448"/>
    <lineage>
        <taxon>Eukaryota</taxon>
        <taxon>Viridiplantae</taxon>
        <taxon>Chlorophyta</taxon>
        <taxon>Mamiellophyceae</taxon>
        <taxon>Mamiellales</taxon>
        <taxon>Bathycoccaceae</taxon>
        <taxon>Ostreococcus</taxon>
    </lineage>
</organism>
<accession>A0A090N2Z5</accession>
<dbReference type="OrthoDB" id="497467at2759"/>
<feature type="region of interest" description="Disordered" evidence="1">
    <location>
        <begin position="1"/>
        <end position="24"/>
    </location>
</feature>
<evidence type="ECO:0000313" key="2">
    <source>
        <dbReference type="EMBL" id="CEF97228.1"/>
    </source>
</evidence>
<name>A0A090N2Z5_OSTTA</name>
<evidence type="ECO:0000313" key="3">
    <source>
        <dbReference type="Proteomes" id="UP000009170"/>
    </source>
</evidence>